<dbReference type="Proteomes" id="UP001055580">
    <property type="component" value="Chromosome"/>
</dbReference>
<organism evidence="1 2">
    <name type="scientific">Sphingomonas donggukensis</name>
    <dbReference type="NCBI Taxonomy" id="2949093"/>
    <lineage>
        <taxon>Bacteria</taxon>
        <taxon>Pseudomonadati</taxon>
        <taxon>Pseudomonadota</taxon>
        <taxon>Alphaproteobacteria</taxon>
        <taxon>Sphingomonadales</taxon>
        <taxon>Sphingomonadaceae</taxon>
        <taxon>Sphingomonas</taxon>
    </lineage>
</organism>
<name>A0ABY4TRK9_9SPHN</name>
<proteinExistence type="predicted"/>
<evidence type="ECO:0000313" key="1">
    <source>
        <dbReference type="EMBL" id="URW75038.1"/>
    </source>
</evidence>
<evidence type="ECO:0000313" key="2">
    <source>
        <dbReference type="Proteomes" id="UP001055580"/>
    </source>
</evidence>
<reference evidence="1" key="1">
    <citation type="submission" date="2022-05" db="EMBL/GenBank/DDBJ databases">
        <title>Sphingomonas sp. strain RMG20 Genome sequencing and assembly.</title>
        <authorList>
            <person name="Kim I."/>
        </authorList>
    </citation>
    <scope>NUCLEOTIDE SEQUENCE</scope>
    <source>
        <strain evidence="1">RMG20</strain>
    </source>
</reference>
<keyword evidence="2" id="KW-1185">Reference proteome</keyword>
<dbReference type="EMBL" id="CP098401">
    <property type="protein sequence ID" value="URW75038.1"/>
    <property type="molecule type" value="Genomic_DNA"/>
</dbReference>
<protein>
    <submittedName>
        <fullName evidence="1">Uncharacterized protein</fullName>
    </submittedName>
</protein>
<sequence>MPIRPEAFDTPLHYTTAWCLPHHNELDFGRRNIGWEDTVAGRAVYNELSARGLSEADIGLFAGDEIIAVTPPAPLATAGPTILRSDTDPTNRSDLRLTLDLTLANLARETMMSAARQPQGGELPAWTLLTTPITEQLLRLNKTSSYQIWQDAAWDTEIEITGDARRVLQHRLSRVGPVLLTTSCELAPDLTIGQDRETYLMVGAKRCLGAVEAAAGSTLGEVVDLTGVPLAEYLGSLEVKRASPCSDGTGIIATVSMPVCTMAPIPALALEHFGFNSYTDEEARLPLWTLVKRVPEWVPPFPASTKQAAPPSNPAILTTIEPNGGPITDVVTRAVDKQPEARREQVREVVLSYVAFRHLHGDGPSDIFTESAFHGRVKVADFLNTRQSERAQMSIHLRSAGDIADRVRVAAELAPTVRALRVFYAELNFAGICSESPLDSKQWDEPPGFGPIPRNAAGHAASFANSLINGNI</sequence>
<dbReference type="RefSeq" id="WP_250750552.1">
    <property type="nucleotide sequence ID" value="NZ_CP098401.1"/>
</dbReference>
<accession>A0ABY4TRK9</accession>
<gene>
    <name evidence="1" type="ORF">M9980_10765</name>
</gene>